<evidence type="ECO:0000313" key="2">
    <source>
        <dbReference type="EMBL" id="ASD65225.1"/>
    </source>
</evidence>
<feature type="chain" id="PRO_5013346156" description="DUF4142 domain-containing protein" evidence="1">
    <location>
        <begin position="25"/>
        <end position="233"/>
    </location>
</feature>
<dbReference type="OrthoDB" id="5294917at2"/>
<name>A0A1Z3NCR6_BDEBC</name>
<proteinExistence type="predicted"/>
<feature type="signal peptide" evidence="1">
    <location>
        <begin position="1"/>
        <end position="24"/>
    </location>
</feature>
<dbReference type="RefSeq" id="WP_088566619.1">
    <property type="nucleotide sequence ID" value="NZ_CP020946.1"/>
</dbReference>
<dbReference type="Proteomes" id="UP000197003">
    <property type="component" value="Chromosome"/>
</dbReference>
<reference evidence="2 3" key="1">
    <citation type="submission" date="2017-04" db="EMBL/GenBank/DDBJ databases">
        <title>Whole genome sequence of Bdellovibrio bacteriovorus strain SSB218315.</title>
        <authorList>
            <person name="Oyedara O."/>
            <person name="Rodriguez-Perez M.A."/>
        </authorList>
    </citation>
    <scope>NUCLEOTIDE SEQUENCE [LARGE SCALE GENOMIC DNA]</scope>
    <source>
        <strain evidence="2 3">SSB218315</strain>
    </source>
</reference>
<evidence type="ECO:0000256" key="1">
    <source>
        <dbReference type="SAM" id="SignalP"/>
    </source>
</evidence>
<gene>
    <name evidence="2" type="ORF">B9G79_17445</name>
</gene>
<accession>A0A1Z3NCR6</accession>
<organism evidence="2 3">
    <name type="scientific">Bdellovibrio bacteriovorus</name>
    <dbReference type="NCBI Taxonomy" id="959"/>
    <lineage>
        <taxon>Bacteria</taxon>
        <taxon>Pseudomonadati</taxon>
        <taxon>Bdellovibrionota</taxon>
        <taxon>Bdellovibrionia</taxon>
        <taxon>Bdellovibrionales</taxon>
        <taxon>Pseudobdellovibrionaceae</taxon>
        <taxon>Bdellovibrio</taxon>
    </lineage>
</organism>
<evidence type="ECO:0008006" key="4">
    <source>
        <dbReference type="Google" id="ProtNLM"/>
    </source>
</evidence>
<dbReference type="AlphaFoldDB" id="A0A1Z3NCR6"/>
<evidence type="ECO:0000313" key="3">
    <source>
        <dbReference type="Proteomes" id="UP000197003"/>
    </source>
</evidence>
<protein>
    <recommendedName>
        <fullName evidence="4">DUF4142 domain-containing protein</fullName>
    </recommendedName>
</protein>
<keyword evidence="1" id="KW-0732">Signal</keyword>
<dbReference type="EMBL" id="CP020946">
    <property type="protein sequence ID" value="ASD65225.1"/>
    <property type="molecule type" value="Genomic_DNA"/>
</dbReference>
<sequence length="233" mass="24729">MKKAFVFGMAALVTTMSLSLTVHAAPGAKPAREALVEYTKQVKAAAFGKRMTSKGLDAQQLKVAQDNIINELALPSGKNNALSMALKADPTKSAQRLDSLATIVAAKKMAAEISKNDANEGQSIDAAATASAKLMANSSLTGARKTAKDLSAAELTETTAALSKLETLPEAILTRFSKAERDSYTQIIERHDQIVESGKRGTSEEAFVDAIMEVKGVDKAKAMEVVKKLKECV</sequence>